<reference evidence="1 2" key="1">
    <citation type="submission" date="2020-08" db="EMBL/GenBank/DDBJ databases">
        <title>Genomic Encyclopedia of Type Strains, Phase IV (KMG-IV): sequencing the most valuable type-strain genomes for metagenomic binning, comparative biology and taxonomic classification.</title>
        <authorList>
            <person name="Goeker M."/>
        </authorList>
    </citation>
    <scope>NUCLEOTIDE SEQUENCE [LARGE SCALE GENOMIC DNA]</scope>
    <source>
        <strain evidence="1 2">DSM 21769</strain>
    </source>
</reference>
<proteinExistence type="predicted"/>
<organism evidence="1 2">
    <name type="scientific">Geomicrobium halophilum</name>
    <dbReference type="NCBI Taxonomy" id="549000"/>
    <lineage>
        <taxon>Bacteria</taxon>
        <taxon>Bacillati</taxon>
        <taxon>Bacillota</taxon>
        <taxon>Bacilli</taxon>
        <taxon>Bacillales</taxon>
        <taxon>Geomicrobium</taxon>
    </lineage>
</organism>
<evidence type="ECO:0000313" key="1">
    <source>
        <dbReference type="EMBL" id="MBB6448613.1"/>
    </source>
</evidence>
<sequence>MRRALEELSVELALPEIPLSLIEKLENEASCADEKLKLRIAEPFLRLTAKAAVKFT</sequence>
<dbReference type="EMBL" id="JACHHJ010000001">
    <property type="protein sequence ID" value="MBB6448613.1"/>
    <property type="molecule type" value="Genomic_DNA"/>
</dbReference>
<dbReference type="AlphaFoldDB" id="A0A841PWD4"/>
<name>A0A841PWD4_9BACL</name>
<dbReference type="RefSeq" id="WP_184402588.1">
    <property type="nucleotide sequence ID" value="NZ_JACHHJ010000001.1"/>
</dbReference>
<accession>A0A841PWD4</accession>
<keyword evidence="2" id="KW-1185">Reference proteome</keyword>
<comment type="caution">
    <text evidence="1">The sequence shown here is derived from an EMBL/GenBank/DDBJ whole genome shotgun (WGS) entry which is preliminary data.</text>
</comment>
<protein>
    <submittedName>
        <fullName evidence="1">Uncharacterized protein</fullName>
    </submittedName>
</protein>
<evidence type="ECO:0000313" key="2">
    <source>
        <dbReference type="Proteomes" id="UP000568839"/>
    </source>
</evidence>
<dbReference type="Proteomes" id="UP000568839">
    <property type="component" value="Unassembled WGS sequence"/>
</dbReference>
<gene>
    <name evidence="1" type="ORF">HNR44_000562</name>
</gene>